<dbReference type="EMBL" id="CM017703">
    <property type="protein sequence ID" value="TYG76067.1"/>
    <property type="molecule type" value="Genomic_DNA"/>
</dbReference>
<dbReference type="GO" id="GO:0051225">
    <property type="term" value="P:spindle assembly"/>
    <property type="evidence" value="ECO:0007669"/>
    <property type="project" value="TreeGrafter"/>
</dbReference>
<dbReference type="GO" id="GO:0043015">
    <property type="term" value="F:gamma-tubulin binding"/>
    <property type="evidence" value="ECO:0007669"/>
    <property type="project" value="InterPro"/>
</dbReference>
<dbReference type="GO" id="GO:0051011">
    <property type="term" value="F:microtubule minus-end binding"/>
    <property type="evidence" value="ECO:0007669"/>
    <property type="project" value="TreeGrafter"/>
</dbReference>
<evidence type="ECO:0000313" key="6">
    <source>
        <dbReference type="EMBL" id="TYG76067.1"/>
    </source>
</evidence>
<proteinExistence type="inferred from homology"/>
<gene>
    <name evidence="6" type="ORF">ES288_D03G083500v1</name>
</gene>
<dbReference type="InterPro" id="IPR007259">
    <property type="entry name" value="GCP"/>
</dbReference>
<keyword evidence="3 4" id="KW-0206">Cytoskeleton</keyword>
<evidence type="ECO:0000256" key="3">
    <source>
        <dbReference type="ARBA" id="ARBA00023212"/>
    </source>
</evidence>
<dbReference type="GO" id="GO:0000278">
    <property type="term" value="P:mitotic cell cycle"/>
    <property type="evidence" value="ECO:0007669"/>
    <property type="project" value="TreeGrafter"/>
</dbReference>
<dbReference type="GO" id="GO:0051321">
    <property type="term" value="P:meiotic cell cycle"/>
    <property type="evidence" value="ECO:0007669"/>
    <property type="project" value="TreeGrafter"/>
</dbReference>
<dbReference type="GO" id="GO:0005874">
    <property type="term" value="C:microtubule"/>
    <property type="evidence" value="ECO:0007669"/>
    <property type="project" value="UniProtKB-KW"/>
</dbReference>
<keyword evidence="1 4" id="KW-0963">Cytoplasm</keyword>
<evidence type="ECO:0000256" key="1">
    <source>
        <dbReference type="ARBA" id="ARBA00022490"/>
    </source>
</evidence>
<evidence type="ECO:0000256" key="4">
    <source>
        <dbReference type="RuleBase" id="RU363050"/>
    </source>
</evidence>
<dbReference type="GO" id="GO:0031122">
    <property type="term" value="P:cytoplasmic microtubule organization"/>
    <property type="evidence" value="ECO:0007669"/>
    <property type="project" value="TreeGrafter"/>
</dbReference>
<organism evidence="6 7">
    <name type="scientific">Gossypium darwinii</name>
    <name type="common">Darwin's cotton</name>
    <name type="synonym">Gossypium barbadense var. darwinii</name>
    <dbReference type="NCBI Taxonomy" id="34276"/>
    <lineage>
        <taxon>Eukaryota</taxon>
        <taxon>Viridiplantae</taxon>
        <taxon>Streptophyta</taxon>
        <taxon>Embryophyta</taxon>
        <taxon>Tracheophyta</taxon>
        <taxon>Spermatophyta</taxon>
        <taxon>Magnoliopsida</taxon>
        <taxon>eudicotyledons</taxon>
        <taxon>Gunneridae</taxon>
        <taxon>Pentapetalae</taxon>
        <taxon>rosids</taxon>
        <taxon>malvids</taxon>
        <taxon>Malvales</taxon>
        <taxon>Malvaceae</taxon>
        <taxon>Malvoideae</taxon>
        <taxon>Gossypium</taxon>
    </lineage>
</organism>
<comment type="subcellular location">
    <subcellularLocation>
        <location evidence="4">Cytoplasm</location>
        <location evidence="4">Cytoskeleton</location>
        <location evidence="4">Microtubule organizing center</location>
    </subcellularLocation>
</comment>
<dbReference type="GO" id="GO:0007020">
    <property type="term" value="P:microtubule nucleation"/>
    <property type="evidence" value="ECO:0007669"/>
    <property type="project" value="InterPro"/>
</dbReference>
<dbReference type="GO" id="GO:0000922">
    <property type="term" value="C:spindle pole"/>
    <property type="evidence" value="ECO:0007669"/>
    <property type="project" value="InterPro"/>
</dbReference>
<evidence type="ECO:0000259" key="5">
    <source>
        <dbReference type="Pfam" id="PF17681"/>
    </source>
</evidence>
<name>A0A5D2D2B3_GOSDA</name>
<dbReference type="InterPro" id="IPR041470">
    <property type="entry name" value="GCP_N"/>
</dbReference>
<accession>A0A5D2D2B3</accession>
<dbReference type="GO" id="GO:0000930">
    <property type="term" value="C:gamma-tubulin complex"/>
    <property type="evidence" value="ECO:0007669"/>
    <property type="project" value="TreeGrafter"/>
</dbReference>
<evidence type="ECO:0000256" key="2">
    <source>
        <dbReference type="ARBA" id="ARBA00022701"/>
    </source>
</evidence>
<dbReference type="PANTHER" id="PTHR19302">
    <property type="entry name" value="GAMMA TUBULIN COMPLEX PROTEIN"/>
    <property type="match status" value="1"/>
</dbReference>
<protein>
    <recommendedName>
        <fullName evidence="4">Gamma-tubulin complex component</fullName>
    </recommendedName>
</protein>
<dbReference type="Pfam" id="PF17681">
    <property type="entry name" value="GCP_N_terminal"/>
    <property type="match status" value="1"/>
</dbReference>
<dbReference type="Proteomes" id="UP000323506">
    <property type="component" value="Chromosome D03"/>
</dbReference>
<dbReference type="PANTHER" id="PTHR19302:SF13">
    <property type="entry name" value="GAMMA-TUBULIN COMPLEX COMPONENT 2"/>
    <property type="match status" value="1"/>
</dbReference>
<evidence type="ECO:0000313" key="7">
    <source>
        <dbReference type="Proteomes" id="UP000323506"/>
    </source>
</evidence>
<dbReference type="AlphaFoldDB" id="A0A5D2D2B3"/>
<keyword evidence="7" id="KW-1185">Reference proteome</keyword>
<feature type="domain" description="Gamma tubulin complex component protein N-terminal" evidence="5">
    <location>
        <begin position="65"/>
        <end position="242"/>
    </location>
</feature>
<keyword evidence="2 4" id="KW-0493">Microtubule</keyword>
<reference evidence="6 7" key="1">
    <citation type="submission" date="2019-06" db="EMBL/GenBank/DDBJ databases">
        <title>WGS assembly of Gossypium darwinii.</title>
        <authorList>
            <person name="Chen Z.J."/>
            <person name="Sreedasyam A."/>
            <person name="Ando A."/>
            <person name="Song Q."/>
            <person name="De L."/>
            <person name="Hulse-Kemp A."/>
            <person name="Ding M."/>
            <person name="Ye W."/>
            <person name="Kirkbride R."/>
            <person name="Jenkins J."/>
            <person name="Plott C."/>
            <person name="Lovell J."/>
            <person name="Lin Y.-M."/>
            <person name="Vaughn R."/>
            <person name="Liu B."/>
            <person name="Li W."/>
            <person name="Simpson S."/>
            <person name="Scheffler B."/>
            <person name="Saski C."/>
            <person name="Grover C."/>
            <person name="Hu G."/>
            <person name="Conover J."/>
            <person name="Carlson J."/>
            <person name="Shu S."/>
            <person name="Boston L."/>
            <person name="Williams M."/>
            <person name="Peterson D."/>
            <person name="Mcgee K."/>
            <person name="Jones D."/>
            <person name="Wendel J."/>
            <person name="Stelly D."/>
            <person name="Grimwood J."/>
            <person name="Schmutz J."/>
        </authorList>
    </citation>
    <scope>NUCLEOTIDE SEQUENCE [LARGE SCALE GENOMIC DNA]</scope>
    <source>
        <strain evidence="6">1808015.09</strain>
    </source>
</reference>
<sequence length="320" mass="35894">MESSCPSTPRWNLDRPFLTGRFHQEIKGTSRFASDAKGCPLDSFSSGLENPIGCYDGAVQELIVIDDLLFALVGIEGRYISIKRVHGKADVFSFQVDASMDLALQEIAKRIFPLCESFLLIDEFVESGSQFKNGLVNHALAAALWALLLDYQAMVAQLEHQFRLRRLSIQGLWFCYQPMMGSMQALSTVIKKVSANNYAGSAVLNLLQSQAKAMAGDCAVRSLLEKMTHSASIAYLSILERYPIRCSNCSILIFVVTMLKFLFCFRSVNFILLCVSDSPTLFFNKIYYCWRVGKCVSKNFLSNESSSYMECLLILSLLYV</sequence>
<comment type="function">
    <text evidence="4">Component of the gamma-tubulin ring complex (gTuRC) which mediates microtubule nucleation.</text>
</comment>
<comment type="similarity">
    <text evidence="4">Belongs to the TUBGCP family.</text>
</comment>